<dbReference type="PRINTS" id="PR00410">
    <property type="entry name" value="PHEHYDRXLASE"/>
</dbReference>
<evidence type="ECO:0000313" key="13">
    <source>
        <dbReference type="Proteomes" id="UP000235116"/>
    </source>
</evidence>
<feature type="domain" description="FAD-binding FR-type" evidence="11">
    <location>
        <begin position="43"/>
        <end position="148"/>
    </location>
</feature>
<dbReference type="PANTHER" id="PTHR47354">
    <property type="entry name" value="NADH OXIDOREDUCTASE HCR"/>
    <property type="match status" value="1"/>
</dbReference>
<dbReference type="Proteomes" id="UP000235116">
    <property type="component" value="Chromosome"/>
</dbReference>
<dbReference type="InterPro" id="IPR017938">
    <property type="entry name" value="Riboflavin_synthase-like_b-brl"/>
</dbReference>
<keyword evidence="7" id="KW-0408">Iron</keyword>
<evidence type="ECO:0000256" key="7">
    <source>
        <dbReference type="ARBA" id="ARBA00023004"/>
    </source>
</evidence>
<dbReference type="SUPFAM" id="SSF54292">
    <property type="entry name" value="2Fe-2S ferredoxin-like"/>
    <property type="match status" value="1"/>
</dbReference>
<evidence type="ECO:0000313" key="12">
    <source>
        <dbReference type="EMBL" id="AUM11842.1"/>
    </source>
</evidence>
<organism evidence="12 13">
    <name type="scientific">Ketobacter alkanivorans</name>
    <dbReference type="NCBI Taxonomy" id="1917421"/>
    <lineage>
        <taxon>Bacteria</taxon>
        <taxon>Pseudomonadati</taxon>
        <taxon>Pseudomonadota</taxon>
        <taxon>Gammaproteobacteria</taxon>
        <taxon>Pseudomonadales</taxon>
        <taxon>Ketobacteraceae</taxon>
        <taxon>Ketobacter</taxon>
    </lineage>
</organism>
<protein>
    <recommendedName>
        <fullName evidence="14">FAD-binding FR-type domain-containing protein</fullName>
    </recommendedName>
</protein>
<gene>
    <name evidence="12" type="ORF">Kalk_05130</name>
</gene>
<evidence type="ECO:0000256" key="1">
    <source>
        <dbReference type="ARBA" id="ARBA00001974"/>
    </source>
</evidence>
<dbReference type="Gene3D" id="2.40.30.10">
    <property type="entry name" value="Translation factors"/>
    <property type="match status" value="1"/>
</dbReference>
<evidence type="ECO:0000256" key="8">
    <source>
        <dbReference type="ARBA" id="ARBA00023014"/>
    </source>
</evidence>
<name>A0A2K9LHT3_9GAMM</name>
<dbReference type="OrthoDB" id="9796486at2"/>
<reference evidence="13" key="1">
    <citation type="submission" date="2017-08" db="EMBL/GenBank/DDBJ databases">
        <title>Direct submision.</title>
        <authorList>
            <person name="Kim S.-J."/>
            <person name="Rhee S.-K."/>
        </authorList>
    </citation>
    <scope>NUCLEOTIDE SEQUENCE [LARGE SCALE GENOMIC DNA]</scope>
    <source>
        <strain evidence="13">GI5</strain>
    </source>
</reference>
<dbReference type="InterPro" id="IPR039261">
    <property type="entry name" value="FNR_nucleotide-bd"/>
</dbReference>
<dbReference type="PROSITE" id="PS51384">
    <property type="entry name" value="FAD_FR"/>
    <property type="match status" value="1"/>
</dbReference>
<comment type="similarity">
    <text evidence="9">In the N-terminal section; belongs to the FAD-binding oxidoreductase type 6 family.</text>
</comment>
<dbReference type="InterPro" id="IPR017927">
    <property type="entry name" value="FAD-bd_FR_type"/>
</dbReference>
<comment type="cofactor">
    <cofactor evidence="1">
        <name>FAD</name>
        <dbReference type="ChEBI" id="CHEBI:57692"/>
    </cofactor>
</comment>
<dbReference type="Pfam" id="PF00970">
    <property type="entry name" value="FAD_binding_6"/>
    <property type="match status" value="1"/>
</dbReference>
<dbReference type="InterPro" id="IPR036010">
    <property type="entry name" value="2Fe-2S_ferredoxin-like_sf"/>
</dbReference>
<evidence type="ECO:0000256" key="5">
    <source>
        <dbReference type="ARBA" id="ARBA00022827"/>
    </source>
</evidence>
<feature type="domain" description="2Fe-2S ferredoxin-type" evidence="10">
    <location>
        <begin position="293"/>
        <end position="375"/>
    </location>
</feature>
<keyword evidence="8" id="KW-0411">Iron-sulfur</keyword>
<evidence type="ECO:0000256" key="3">
    <source>
        <dbReference type="ARBA" id="ARBA00022714"/>
    </source>
</evidence>
<keyword evidence="4" id="KW-0479">Metal-binding</keyword>
<dbReference type="InterPro" id="IPR008333">
    <property type="entry name" value="Cbr1-like_FAD-bd_dom"/>
</dbReference>
<dbReference type="InterPro" id="IPR012675">
    <property type="entry name" value="Beta-grasp_dom_sf"/>
</dbReference>
<dbReference type="GO" id="GO:0016491">
    <property type="term" value="F:oxidoreductase activity"/>
    <property type="evidence" value="ECO:0007669"/>
    <property type="project" value="UniProtKB-KW"/>
</dbReference>
<evidence type="ECO:0000259" key="10">
    <source>
        <dbReference type="PROSITE" id="PS51085"/>
    </source>
</evidence>
<dbReference type="Pfam" id="PF00111">
    <property type="entry name" value="Fer2"/>
    <property type="match status" value="1"/>
</dbReference>
<dbReference type="GO" id="GO:0046872">
    <property type="term" value="F:metal ion binding"/>
    <property type="evidence" value="ECO:0007669"/>
    <property type="project" value="UniProtKB-KW"/>
</dbReference>
<dbReference type="Pfam" id="PF00175">
    <property type="entry name" value="NAD_binding_1"/>
    <property type="match status" value="1"/>
</dbReference>
<evidence type="ECO:0000259" key="11">
    <source>
        <dbReference type="PROSITE" id="PS51384"/>
    </source>
</evidence>
<dbReference type="CDD" id="cd00207">
    <property type="entry name" value="fer2"/>
    <property type="match status" value="1"/>
</dbReference>
<evidence type="ECO:0000256" key="2">
    <source>
        <dbReference type="ARBA" id="ARBA00022630"/>
    </source>
</evidence>
<proteinExistence type="inferred from homology"/>
<sequence>MHSQTPSLLQRAQTWINSSLFNTNRAGEYFEYLLEGVDPMWSALECKARIMEVRDETADTKTWVLQPVKNWGGFVAGQHIHITLSVNGVQSTRTFTISSSPYQWQQNGTITITVKRVPNGRVTGWMHDTLKTGAVVTISQAQGEFVLDKDVDAPVGYIAAGSGITPIMSQLRWMSANNMPVPANLLYFANTQKDFIFGSEIKALAQAARRFTGNLIASYDDSDSKHKLPQSPICAEHIQALLESKPEQIYLCGPHPFREIAKQLLAEAGYNLKQVREEAFGLPPIKVEAGAPVKVSFAASAVETTTDQPGTLLDMAEGAGLTPTAGCRMGICHTCKCKKTSGQVRNVITGELSSTEAEDIRICVSTPVSNVEIDI</sequence>
<dbReference type="GO" id="GO:0051537">
    <property type="term" value="F:2 iron, 2 sulfur cluster binding"/>
    <property type="evidence" value="ECO:0007669"/>
    <property type="project" value="UniProtKB-KW"/>
</dbReference>
<dbReference type="InterPro" id="IPR001041">
    <property type="entry name" value="2Fe-2S_ferredoxin-type"/>
</dbReference>
<keyword evidence="3" id="KW-0001">2Fe-2S</keyword>
<dbReference type="AlphaFoldDB" id="A0A2K9LHT3"/>
<dbReference type="KEGG" id="kak:Kalk_05130"/>
<dbReference type="PANTHER" id="PTHR47354:SF6">
    <property type="entry name" value="NADH OXIDOREDUCTASE HCR"/>
    <property type="match status" value="1"/>
</dbReference>
<dbReference type="SUPFAM" id="SSF63380">
    <property type="entry name" value="Riboflavin synthase domain-like"/>
    <property type="match status" value="1"/>
</dbReference>
<dbReference type="SUPFAM" id="SSF52343">
    <property type="entry name" value="Ferredoxin reductase-like, C-terminal NADP-linked domain"/>
    <property type="match status" value="1"/>
</dbReference>
<evidence type="ECO:0000256" key="6">
    <source>
        <dbReference type="ARBA" id="ARBA00023002"/>
    </source>
</evidence>
<keyword evidence="2" id="KW-0285">Flavoprotein</keyword>
<keyword evidence="5" id="KW-0274">FAD</keyword>
<evidence type="ECO:0008006" key="14">
    <source>
        <dbReference type="Google" id="ProtNLM"/>
    </source>
</evidence>
<dbReference type="Gene3D" id="3.40.50.80">
    <property type="entry name" value="Nucleotide-binding domain of ferredoxin-NADP reductase (FNR) module"/>
    <property type="match status" value="1"/>
</dbReference>
<dbReference type="RefSeq" id="WP_101893180.1">
    <property type="nucleotide sequence ID" value="NZ_CP022684.1"/>
</dbReference>
<accession>A0A2K9LHT3</accession>
<dbReference type="InterPro" id="IPR050415">
    <property type="entry name" value="MRET"/>
</dbReference>
<dbReference type="InterPro" id="IPR001433">
    <property type="entry name" value="OxRdtase_FAD/NAD-bd"/>
</dbReference>
<keyword evidence="6" id="KW-0560">Oxidoreductase</keyword>
<dbReference type="PROSITE" id="PS51085">
    <property type="entry name" value="2FE2S_FER_2"/>
    <property type="match status" value="1"/>
</dbReference>
<dbReference type="Gene3D" id="3.10.20.30">
    <property type="match status" value="1"/>
</dbReference>
<evidence type="ECO:0000256" key="4">
    <source>
        <dbReference type="ARBA" id="ARBA00022723"/>
    </source>
</evidence>
<keyword evidence="13" id="KW-1185">Reference proteome</keyword>
<dbReference type="EMBL" id="CP022684">
    <property type="protein sequence ID" value="AUM11842.1"/>
    <property type="molecule type" value="Genomic_DNA"/>
</dbReference>
<evidence type="ECO:0000256" key="9">
    <source>
        <dbReference type="ARBA" id="ARBA00061434"/>
    </source>
</evidence>